<evidence type="ECO:0000256" key="4">
    <source>
        <dbReference type="ARBA" id="ARBA00022695"/>
    </source>
</evidence>
<dbReference type="PANTHER" id="PTHR11669">
    <property type="entry name" value="REPLICATION FACTOR C / DNA POLYMERASE III GAMMA-TAU SUBUNIT"/>
    <property type="match status" value="1"/>
</dbReference>
<evidence type="ECO:0000313" key="9">
    <source>
        <dbReference type="EMBL" id="MBC3537207.1"/>
    </source>
</evidence>
<feature type="domain" description="DNA polymerase III delta subunit C-terminal" evidence="8">
    <location>
        <begin position="218"/>
        <end position="316"/>
    </location>
</feature>
<reference evidence="9 10" key="1">
    <citation type="submission" date="2020-08" db="EMBL/GenBank/DDBJ databases">
        <authorList>
            <person name="Liu C."/>
            <person name="Sun Q."/>
        </authorList>
    </citation>
    <scope>NUCLEOTIDE SEQUENCE [LARGE SCALE GENOMIC DNA]</scope>
    <source>
        <strain evidence="9 10">NSJ-59</strain>
    </source>
</reference>
<dbReference type="InterPro" id="IPR015199">
    <property type="entry name" value="DNA_pol_III_delta_C"/>
</dbReference>
<dbReference type="Proteomes" id="UP000606870">
    <property type="component" value="Unassembled WGS sequence"/>
</dbReference>
<protein>
    <recommendedName>
        <fullName evidence="2">DNA polymerase III subunit delta'</fullName>
        <ecNumber evidence="1">2.7.7.7</ecNumber>
    </recommendedName>
</protein>
<organism evidence="9 10">
    <name type="scientific">Megasphaera hominis</name>
    <dbReference type="NCBI Taxonomy" id="159836"/>
    <lineage>
        <taxon>Bacteria</taxon>
        <taxon>Bacillati</taxon>
        <taxon>Bacillota</taxon>
        <taxon>Negativicutes</taxon>
        <taxon>Veillonellales</taxon>
        <taxon>Veillonellaceae</taxon>
        <taxon>Megasphaera</taxon>
    </lineage>
</organism>
<keyword evidence="10" id="KW-1185">Reference proteome</keyword>
<sequence>MDRTYFDAVIGHESIKEQLLRFISSGRLPHAMVFAGPEGLGKLPMAQAVASTLIGRPLFPGLSDLVCDEAHPFYQDRDEAYYLDLIGTMLRVSQFRQLQEKLILHAEGNRICLINHGETMNKEFANCMLKTLEEPPAGVHFILITNQPDLLLPTIVSRCAMVTFGAVSDGEMRDGLIRTRGGTAADYEQAVLWGGGNVARVLELLAGQGLENARRALEFLQVMSRHACPYAKGMTLTASLTEADAADIYRWLSMLLRDLVVLRRGVPAAQLRLQQYGEELTALLPYWPDAGIFSLLQVLDEAGEALRRHVNGRLVWDYVCIRFIKERGGH</sequence>
<evidence type="ECO:0000256" key="7">
    <source>
        <dbReference type="ARBA" id="ARBA00049244"/>
    </source>
</evidence>
<comment type="catalytic activity">
    <reaction evidence="7">
        <text>DNA(n) + a 2'-deoxyribonucleoside 5'-triphosphate = DNA(n+1) + diphosphate</text>
        <dbReference type="Rhea" id="RHEA:22508"/>
        <dbReference type="Rhea" id="RHEA-COMP:17339"/>
        <dbReference type="Rhea" id="RHEA-COMP:17340"/>
        <dbReference type="ChEBI" id="CHEBI:33019"/>
        <dbReference type="ChEBI" id="CHEBI:61560"/>
        <dbReference type="ChEBI" id="CHEBI:173112"/>
        <dbReference type="EC" id="2.7.7.7"/>
    </reaction>
</comment>
<evidence type="ECO:0000313" key="10">
    <source>
        <dbReference type="Proteomes" id="UP000606870"/>
    </source>
</evidence>
<comment type="caution">
    <text evidence="9">The sequence shown here is derived from an EMBL/GenBank/DDBJ whole genome shotgun (WGS) entry which is preliminary data.</text>
</comment>
<dbReference type="EC" id="2.7.7.7" evidence="1"/>
<evidence type="ECO:0000256" key="3">
    <source>
        <dbReference type="ARBA" id="ARBA00022679"/>
    </source>
</evidence>
<dbReference type="InterPro" id="IPR050238">
    <property type="entry name" value="DNA_Rep/Repair_Clamp_Loader"/>
</dbReference>
<proteinExistence type="predicted"/>
<evidence type="ECO:0000256" key="2">
    <source>
        <dbReference type="ARBA" id="ARBA00014363"/>
    </source>
</evidence>
<dbReference type="EMBL" id="JACOGK010000021">
    <property type="protein sequence ID" value="MBC3537207.1"/>
    <property type="molecule type" value="Genomic_DNA"/>
</dbReference>
<evidence type="ECO:0000259" key="8">
    <source>
        <dbReference type="Pfam" id="PF09115"/>
    </source>
</evidence>
<dbReference type="SUPFAM" id="SSF52540">
    <property type="entry name" value="P-loop containing nucleoside triphosphate hydrolases"/>
    <property type="match status" value="1"/>
</dbReference>
<evidence type="ECO:0000256" key="5">
    <source>
        <dbReference type="ARBA" id="ARBA00022705"/>
    </source>
</evidence>
<dbReference type="InterPro" id="IPR027417">
    <property type="entry name" value="P-loop_NTPase"/>
</dbReference>
<keyword evidence="4" id="KW-0548">Nucleotidyltransferase</keyword>
<gene>
    <name evidence="9" type="ORF">H8J70_08075</name>
</gene>
<dbReference type="PANTHER" id="PTHR11669:SF8">
    <property type="entry name" value="DNA POLYMERASE III SUBUNIT DELTA"/>
    <property type="match status" value="1"/>
</dbReference>
<keyword evidence="5" id="KW-0235">DNA replication</keyword>
<dbReference type="RefSeq" id="WP_186503435.1">
    <property type="nucleotide sequence ID" value="NZ_JACOGK010000021.1"/>
</dbReference>
<accession>A0ABR6VIU0</accession>
<keyword evidence="3" id="KW-0808">Transferase</keyword>
<keyword evidence="6" id="KW-0239">DNA-directed DNA polymerase</keyword>
<evidence type="ECO:0000256" key="1">
    <source>
        <dbReference type="ARBA" id="ARBA00012417"/>
    </source>
</evidence>
<dbReference type="Pfam" id="PF09115">
    <property type="entry name" value="DNApol3-delta_C"/>
    <property type="match status" value="1"/>
</dbReference>
<name>A0ABR6VIU0_9FIRM</name>
<dbReference type="Pfam" id="PF13177">
    <property type="entry name" value="DNA_pol3_delta2"/>
    <property type="match status" value="1"/>
</dbReference>
<evidence type="ECO:0000256" key="6">
    <source>
        <dbReference type="ARBA" id="ARBA00022932"/>
    </source>
</evidence>
<dbReference type="Gene3D" id="3.40.50.300">
    <property type="entry name" value="P-loop containing nucleotide triphosphate hydrolases"/>
    <property type="match status" value="1"/>
</dbReference>